<dbReference type="AlphaFoldDB" id="A0A6A4KAE4"/>
<gene>
    <name evidence="1" type="ORF">GE061_013675</name>
</gene>
<sequence>MEDRRDPSIELDSEYSCSSKVGCGSMHVMCQYPSPGPSENCRGYVEIPITEDDILMVIHYFNFRRNLVAGGKEYKLPSASDMMMVEWDERLAAFAQRWADQCIYDPYIFRDDTLLKSANDVCRDLPDFDIAQVSTRIHGFNFTGASVESTLHLLINMISSDLFNVTTHVVLSGYAPEEDYGAVALHSKAYLIGCGVASYLLDLNTDGHRMSVIYCNIGPLNGMFLLDRYYKHGEPCSDCPSGTSCHPNSYFQFLCQRDNSLDNPKEVMYSRKTHSSANDLWPSGYFLLELEVTLIYILMRYV</sequence>
<evidence type="ECO:0000313" key="1">
    <source>
        <dbReference type="EMBL" id="KAF6210569.1"/>
    </source>
</evidence>
<keyword evidence="2" id="KW-1185">Reference proteome</keyword>
<dbReference type="InterPro" id="IPR014044">
    <property type="entry name" value="CAP_dom"/>
</dbReference>
<dbReference type="SUPFAM" id="SSF55797">
    <property type="entry name" value="PR-1-like"/>
    <property type="match status" value="1"/>
</dbReference>
<dbReference type="InterPro" id="IPR035940">
    <property type="entry name" value="CAP_sf"/>
</dbReference>
<dbReference type="OrthoDB" id="43654at2759"/>
<protein>
    <submittedName>
        <fullName evidence="1">Uncharacterized protein</fullName>
    </submittedName>
</protein>
<dbReference type="CDD" id="cd05380">
    <property type="entry name" value="CAP_euk"/>
    <property type="match status" value="1"/>
</dbReference>
<dbReference type="Proteomes" id="UP000466442">
    <property type="component" value="Linkage Group LG5"/>
</dbReference>
<proteinExistence type="predicted"/>
<reference evidence="1" key="1">
    <citation type="journal article" date="2021" name="Mol. Ecol. Resour.">
        <title>Apolygus lucorum genome provides insights into omnivorousness and mesophyll feeding.</title>
        <authorList>
            <person name="Liu Y."/>
            <person name="Liu H."/>
            <person name="Wang H."/>
            <person name="Huang T."/>
            <person name="Liu B."/>
            <person name="Yang B."/>
            <person name="Yin L."/>
            <person name="Li B."/>
            <person name="Zhang Y."/>
            <person name="Zhang S."/>
            <person name="Jiang F."/>
            <person name="Zhang X."/>
            <person name="Ren Y."/>
            <person name="Wang B."/>
            <person name="Wang S."/>
            <person name="Lu Y."/>
            <person name="Wu K."/>
            <person name="Fan W."/>
            <person name="Wang G."/>
        </authorList>
    </citation>
    <scope>NUCLEOTIDE SEQUENCE</scope>
    <source>
        <strain evidence="1">12Hb</strain>
    </source>
</reference>
<dbReference type="SMART" id="SM00198">
    <property type="entry name" value="SCP"/>
    <property type="match status" value="1"/>
</dbReference>
<dbReference type="Gene3D" id="3.40.33.10">
    <property type="entry name" value="CAP"/>
    <property type="match status" value="1"/>
</dbReference>
<name>A0A6A4KAE4_APOLU</name>
<dbReference type="EMBL" id="WIXP02000005">
    <property type="protein sequence ID" value="KAF6210569.1"/>
    <property type="molecule type" value="Genomic_DNA"/>
</dbReference>
<comment type="caution">
    <text evidence="1">The sequence shown here is derived from an EMBL/GenBank/DDBJ whole genome shotgun (WGS) entry which is preliminary data.</text>
</comment>
<dbReference type="GO" id="GO:0005576">
    <property type="term" value="C:extracellular region"/>
    <property type="evidence" value="ECO:0007669"/>
    <property type="project" value="UniProtKB-SubCell"/>
</dbReference>
<accession>A0A6A4KAE4</accession>
<evidence type="ECO:0000313" key="2">
    <source>
        <dbReference type="Proteomes" id="UP000466442"/>
    </source>
</evidence>
<organism evidence="1 2">
    <name type="scientific">Apolygus lucorum</name>
    <name type="common">Small green plant bug</name>
    <name type="synonym">Lygocoris lucorum</name>
    <dbReference type="NCBI Taxonomy" id="248454"/>
    <lineage>
        <taxon>Eukaryota</taxon>
        <taxon>Metazoa</taxon>
        <taxon>Ecdysozoa</taxon>
        <taxon>Arthropoda</taxon>
        <taxon>Hexapoda</taxon>
        <taxon>Insecta</taxon>
        <taxon>Pterygota</taxon>
        <taxon>Neoptera</taxon>
        <taxon>Paraneoptera</taxon>
        <taxon>Hemiptera</taxon>
        <taxon>Heteroptera</taxon>
        <taxon>Panheteroptera</taxon>
        <taxon>Cimicomorpha</taxon>
        <taxon>Miridae</taxon>
        <taxon>Mirini</taxon>
        <taxon>Apolygus</taxon>
    </lineage>
</organism>